<dbReference type="GO" id="GO:0004497">
    <property type="term" value="F:monooxygenase activity"/>
    <property type="evidence" value="ECO:0007669"/>
    <property type="project" value="UniProtKB-KW"/>
</dbReference>
<dbReference type="CDD" id="cd11061">
    <property type="entry name" value="CYP67-like"/>
    <property type="match status" value="1"/>
</dbReference>
<dbReference type="PRINTS" id="PR00463">
    <property type="entry name" value="EP450I"/>
</dbReference>
<dbReference type="SUPFAM" id="SSF48264">
    <property type="entry name" value="Cytochrome P450"/>
    <property type="match status" value="1"/>
</dbReference>
<evidence type="ECO:0000256" key="1">
    <source>
        <dbReference type="ARBA" id="ARBA00001971"/>
    </source>
</evidence>
<evidence type="ECO:0000256" key="9">
    <source>
        <dbReference type="RuleBase" id="RU000461"/>
    </source>
</evidence>
<dbReference type="AlphaFoldDB" id="A0A9P4R464"/>
<proteinExistence type="inferred from homology"/>
<dbReference type="Proteomes" id="UP000799444">
    <property type="component" value="Unassembled WGS sequence"/>
</dbReference>
<dbReference type="InterPro" id="IPR001128">
    <property type="entry name" value="Cyt_P450"/>
</dbReference>
<dbReference type="Gene3D" id="1.10.630.10">
    <property type="entry name" value="Cytochrome P450"/>
    <property type="match status" value="1"/>
</dbReference>
<sequence>MQPSLITLSCAFVGLAVLVCYICLYRVYFHAFAHIPGPLLAKLTNAYSAYHAAKRDTHVVIQRLHEKYGPVVRYGPDRILFNSADSLAEIYGNRNNLFKGRAYDAMRVQPLPSVFNAASNELHSKRRKIISQGFSEQAMRASEPKILKHVANYCNVLFGPVEDQGWSKARETTQWSAFFAIDLIADLTVGRSTAMLTSPENRVYNPARKANFARMGLAIQWPEAFLSGFFKNLKLGELLFPKIAELGKQWHYLLSSWIAARLDELKSEEKTATEEDMIVAIARYRDPDTGQGLSDGDLTAEMTTLLIAGSGTITTGMTSLLWYLSRWPDSYQKAVQEVRSIFKTPQSIGMNSKLSTCSYLKACMQEAMRVSPAPTTPLYREAGPGGAVVCGIHVPEGYEVATTIYALHHNESHHPDSFKFDPERWLQNKEDIRATKAAWAPFSVGDRNCVGMTLAMNEVLIAMATILWYGDFKIADDLALAGIGAGSQLLGPGRQRVKEFQLYDTFGASTEGPYLQFKRREIP</sequence>
<protein>
    <submittedName>
        <fullName evidence="10">Benzoate 4-monooxygenase cytochrome P450</fullName>
    </submittedName>
</protein>
<keyword evidence="3 8" id="KW-0349">Heme</keyword>
<dbReference type="InterPro" id="IPR002401">
    <property type="entry name" value="Cyt_P450_E_grp-I"/>
</dbReference>
<keyword evidence="11" id="KW-1185">Reference proteome</keyword>
<evidence type="ECO:0000256" key="2">
    <source>
        <dbReference type="ARBA" id="ARBA00010617"/>
    </source>
</evidence>
<dbReference type="PANTHER" id="PTHR24305:SF237">
    <property type="entry name" value="CYTOCHROME P450 MONOOXYGENASE ATNE-RELATED"/>
    <property type="match status" value="1"/>
</dbReference>
<evidence type="ECO:0000256" key="6">
    <source>
        <dbReference type="ARBA" id="ARBA00023004"/>
    </source>
</evidence>
<keyword evidence="5 9" id="KW-0560">Oxidoreductase</keyword>
<evidence type="ECO:0000313" key="11">
    <source>
        <dbReference type="Proteomes" id="UP000799444"/>
    </source>
</evidence>
<name>A0A9P4R464_9PLEO</name>
<dbReference type="PANTHER" id="PTHR24305">
    <property type="entry name" value="CYTOCHROME P450"/>
    <property type="match status" value="1"/>
</dbReference>
<evidence type="ECO:0000256" key="5">
    <source>
        <dbReference type="ARBA" id="ARBA00023002"/>
    </source>
</evidence>
<dbReference type="GO" id="GO:0020037">
    <property type="term" value="F:heme binding"/>
    <property type="evidence" value="ECO:0007669"/>
    <property type="project" value="InterPro"/>
</dbReference>
<dbReference type="EMBL" id="ML996122">
    <property type="protein sequence ID" value="KAF2736690.1"/>
    <property type="molecule type" value="Genomic_DNA"/>
</dbReference>
<comment type="cofactor">
    <cofactor evidence="1 8">
        <name>heme</name>
        <dbReference type="ChEBI" id="CHEBI:30413"/>
    </cofactor>
</comment>
<dbReference type="Pfam" id="PF00067">
    <property type="entry name" value="p450"/>
    <property type="match status" value="1"/>
</dbReference>
<dbReference type="InterPro" id="IPR017972">
    <property type="entry name" value="Cyt_P450_CS"/>
</dbReference>
<dbReference type="GO" id="GO:0016705">
    <property type="term" value="F:oxidoreductase activity, acting on paired donors, with incorporation or reduction of molecular oxygen"/>
    <property type="evidence" value="ECO:0007669"/>
    <property type="project" value="InterPro"/>
</dbReference>
<dbReference type="PROSITE" id="PS00086">
    <property type="entry name" value="CYTOCHROME_P450"/>
    <property type="match status" value="1"/>
</dbReference>
<evidence type="ECO:0000256" key="8">
    <source>
        <dbReference type="PIRSR" id="PIRSR602401-1"/>
    </source>
</evidence>
<comment type="caution">
    <text evidence="10">The sequence shown here is derived from an EMBL/GenBank/DDBJ whole genome shotgun (WGS) entry which is preliminary data.</text>
</comment>
<organism evidence="10 11">
    <name type="scientific">Polyplosphaeria fusca</name>
    <dbReference type="NCBI Taxonomy" id="682080"/>
    <lineage>
        <taxon>Eukaryota</taxon>
        <taxon>Fungi</taxon>
        <taxon>Dikarya</taxon>
        <taxon>Ascomycota</taxon>
        <taxon>Pezizomycotina</taxon>
        <taxon>Dothideomycetes</taxon>
        <taxon>Pleosporomycetidae</taxon>
        <taxon>Pleosporales</taxon>
        <taxon>Tetraplosphaeriaceae</taxon>
        <taxon>Polyplosphaeria</taxon>
    </lineage>
</organism>
<dbReference type="InterPro" id="IPR036396">
    <property type="entry name" value="Cyt_P450_sf"/>
</dbReference>
<evidence type="ECO:0000256" key="4">
    <source>
        <dbReference type="ARBA" id="ARBA00022723"/>
    </source>
</evidence>
<reference evidence="10" key="1">
    <citation type="journal article" date="2020" name="Stud. Mycol.">
        <title>101 Dothideomycetes genomes: a test case for predicting lifestyles and emergence of pathogens.</title>
        <authorList>
            <person name="Haridas S."/>
            <person name="Albert R."/>
            <person name="Binder M."/>
            <person name="Bloem J."/>
            <person name="Labutti K."/>
            <person name="Salamov A."/>
            <person name="Andreopoulos B."/>
            <person name="Baker S."/>
            <person name="Barry K."/>
            <person name="Bills G."/>
            <person name="Bluhm B."/>
            <person name="Cannon C."/>
            <person name="Castanera R."/>
            <person name="Culley D."/>
            <person name="Daum C."/>
            <person name="Ezra D."/>
            <person name="Gonzalez J."/>
            <person name="Henrissat B."/>
            <person name="Kuo A."/>
            <person name="Liang C."/>
            <person name="Lipzen A."/>
            <person name="Lutzoni F."/>
            <person name="Magnuson J."/>
            <person name="Mondo S."/>
            <person name="Nolan M."/>
            <person name="Ohm R."/>
            <person name="Pangilinan J."/>
            <person name="Park H.-J."/>
            <person name="Ramirez L."/>
            <person name="Alfaro M."/>
            <person name="Sun H."/>
            <person name="Tritt A."/>
            <person name="Yoshinaga Y."/>
            <person name="Zwiers L.-H."/>
            <person name="Turgeon B."/>
            <person name="Goodwin S."/>
            <person name="Spatafora J."/>
            <person name="Crous P."/>
            <person name="Grigoriev I."/>
        </authorList>
    </citation>
    <scope>NUCLEOTIDE SEQUENCE</scope>
    <source>
        <strain evidence="10">CBS 125425</strain>
    </source>
</reference>
<evidence type="ECO:0000313" key="10">
    <source>
        <dbReference type="EMBL" id="KAF2736690.1"/>
    </source>
</evidence>
<dbReference type="PRINTS" id="PR00385">
    <property type="entry name" value="P450"/>
</dbReference>
<keyword evidence="6 8" id="KW-0408">Iron</keyword>
<comment type="similarity">
    <text evidence="2 9">Belongs to the cytochrome P450 family.</text>
</comment>
<dbReference type="InterPro" id="IPR050121">
    <property type="entry name" value="Cytochrome_P450_monoxygenase"/>
</dbReference>
<evidence type="ECO:0000256" key="7">
    <source>
        <dbReference type="ARBA" id="ARBA00023033"/>
    </source>
</evidence>
<dbReference type="OrthoDB" id="1470350at2759"/>
<keyword evidence="4 8" id="KW-0479">Metal-binding</keyword>
<accession>A0A9P4R464</accession>
<evidence type="ECO:0000256" key="3">
    <source>
        <dbReference type="ARBA" id="ARBA00022617"/>
    </source>
</evidence>
<keyword evidence="7 9" id="KW-0503">Monooxygenase</keyword>
<feature type="binding site" description="axial binding residue" evidence="8">
    <location>
        <position position="449"/>
    </location>
    <ligand>
        <name>heme</name>
        <dbReference type="ChEBI" id="CHEBI:30413"/>
    </ligand>
    <ligandPart>
        <name>Fe</name>
        <dbReference type="ChEBI" id="CHEBI:18248"/>
    </ligandPart>
</feature>
<dbReference type="GO" id="GO:0005506">
    <property type="term" value="F:iron ion binding"/>
    <property type="evidence" value="ECO:0007669"/>
    <property type="project" value="InterPro"/>
</dbReference>
<gene>
    <name evidence="10" type="ORF">EJ04DRAFT_551060</name>
</gene>